<sequence length="277" mass="28937">MRPRRYTLTLAATAVVLAACLLAAGCTGQAPGGEGNATAPTAVLDGTAWNLLSYEQDGSMKDALEETTVTLIFTDNTTLSGSAGCNHYSARYTETGTAIAIGPAVSTLMYCETPGVMEQESAYLGLLDTAASFAIEGDTLTLRDINRTVTLVFEKATPSEPAPLIGTTWTLESLHAGDTVSSVVAGSMITAVFGEDGNLTGSAGCNRYFATCTLSGASLSIGQIGSTKMHCTADGIMEQETTYLNLLGDVKRYAIEGDRLDLLDESGVRALTFRAKP</sequence>
<feature type="domain" description="DUF306" evidence="1">
    <location>
        <begin position="162"/>
        <end position="274"/>
    </location>
</feature>
<accession>J0S789</accession>
<dbReference type="Gene3D" id="2.40.128.270">
    <property type="match status" value="2"/>
</dbReference>
<dbReference type="HOGENOM" id="CLU_058026_1_0_2"/>
<dbReference type="InterPro" id="IPR038670">
    <property type="entry name" value="HslJ-like_sf"/>
</dbReference>
<organism evidence="2 3">
    <name type="scientific">Methanofollis liminatans DSM 4140</name>
    <dbReference type="NCBI Taxonomy" id="28892"/>
    <lineage>
        <taxon>Archaea</taxon>
        <taxon>Methanobacteriati</taxon>
        <taxon>Methanobacteriota</taxon>
        <taxon>Stenosarchaea group</taxon>
        <taxon>Methanomicrobia</taxon>
        <taxon>Methanomicrobiales</taxon>
        <taxon>Methanomicrobiaceae</taxon>
        <taxon>Methanofollis</taxon>
    </lineage>
</organism>
<dbReference type="EMBL" id="CM001555">
    <property type="protein sequence ID" value="EJG06389.1"/>
    <property type="molecule type" value="Genomic_DNA"/>
</dbReference>
<dbReference type="InterPro" id="IPR053147">
    <property type="entry name" value="Hsp_HslJ-like"/>
</dbReference>
<dbReference type="PANTHER" id="PTHR35535:SF2">
    <property type="entry name" value="DUF306 DOMAIN-CONTAINING PROTEIN"/>
    <property type="match status" value="1"/>
</dbReference>
<dbReference type="OrthoDB" id="107075at2157"/>
<evidence type="ECO:0000259" key="1">
    <source>
        <dbReference type="Pfam" id="PF03724"/>
    </source>
</evidence>
<dbReference type="Pfam" id="PF03724">
    <property type="entry name" value="META"/>
    <property type="match status" value="2"/>
</dbReference>
<dbReference type="PROSITE" id="PS51257">
    <property type="entry name" value="PROKAR_LIPOPROTEIN"/>
    <property type="match status" value="1"/>
</dbReference>
<keyword evidence="3" id="KW-1185">Reference proteome</keyword>
<name>J0S789_9EURY</name>
<dbReference type="PANTHER" id="PTHR35535">
    <property type="entry name" value="HEAT SHOCK PROTEIN HSLJ"/>
    <property type="match status" value="1"/>
</dbReference>
<dbReference type="Proteomes" id="UP000005095">
    <property type="component" value="Chromosome"/>
</dbReference>
<reference evidence="2 3" key="1">
    <citation type="submission" date="2011-08" db="EMBL/GenBank/DDBJ databases">
        <title>The complete genome of Methanofollis liminatans DSM 4140.</title>
        <authorList>
            <consortium name="US DOE Joint Genome Institute (JGI-PGF)"/>
            <person name="Lucas S."/>
            <person name="Han J."/>
            <person name="Lapidus A."/>
            <person name="Bruce D."/>
            <person name="Goodwin L."/>
            <person name="Pitluck S."/>
            <person name="Peters L."/>
            <person name="Kyrpides N."/>
            <person name="Mavromatis K."/>
            <person name="Ivanova N."/>
            <person name="Mikhailova N."/>
            <person name="Lu M."/>
            <person name="Detter J.C."/>
            <person name="Tapia R."/>
            <person name="Han C."/>
            <person name="Land M."/>
            <person name="Hauser L."/>
            <person name="Markowitz V."/>
            <person name="Cheng J.-F."/>
            <person name="Hugenholtz P."/>
            <person name="Woyke T."/>
            <person name="Wu D."/>
            <person name="Spring S."/>
            <person name="Schuler E."/>
            <person name="Brambilla E."/>
            <person name="Klenk H.-P."/>
            <person name="Eisen J.A."/>
        </authorList>
    </citation>
    <scope>NUCLEOTIDE SEQUENCE [LARGE SCALE GENOMIC DNA]</scope>
    <source>
        <strain evidence="2 3">DSM 4140</strain>
    </source>
</reference>
<proteinExistence type="predicted"/>
<protein>
    <recommendedName>
        <fullName evidence="1">DUF306 domain-containing protein</fullName>
    </recommendedName>
</protein>
<feature type="domain" description="DUF306" evidence="1">
    <location>
        <begin position="42"/>
        <end position="154"/>
    </location>
</feature>
<evidence type="ECO:0000313" key="3">
    <source>
        <dbReference type="Proteomes" id="UP000005095"/>
    </source>
</evidence>
<evidence type="ECO:0000313" key="2">
    <source>
        <dbReference type="EMBL" id="EJG06389.1"/>
    </source>
</evidence>
<dbReference type="AlphaFoldDB" id="J0S789"/>
<dbReference type="STRING" id="28892.Metli_0421"/>
<dbReference type="InterPro" id="IPR005184">
    <property type="entry name" value="DUF306_Meta_HslJ"/>
</dbReference>
<gene>
    <name evidence="2" type="ORF">Metli_0421</name>
</gene>
<dbReference type="RefSeq" id="WP_004037623.1">
    <property type="nucleotide sequence ID" value="NZ_CM001555.1"/>
</dbReference>